<protein>
    <submittedName>
        <fullName evidence="1">Uncharacterized protein</fullName>
    </submittedName>
</protein>
<name>A0A5E6ZVQ9_PSEFL</name>
<evidence type="ECO:0000313" key="2">
    <source>
        <dbReference type="Proteomes" id="UP000409037"/>
    </source>
</evidence>
<dbReference type="EMBL" id="CABVHU010000001">
    <property type="protein sequence ID" value="VVN69955.1"/>
    <property type="molecule type" value="Genomic_DNA"/>
</dbReference>
<organism evidence="1 2">
    <name type="scientific">Pseudomonas fluorescens</name>
    <dbReference type="NCBI Taxonomy" id="294"/>
    <lineage>
        <taxon>Bacteria</taxon>
        <taxon>Pseudomonadati</taxon>
        <taxon>Pseudomonadota</taxon>
        <taxon>Gammaproteobacteria</taxon>
        <taxon>Pseudomonadales</taxon>
        <taxon>Pseudomonadaceae</taxon>
        <taxon>Pseudomonas</taxon>
    </lineage>
</organism>
<reference evidence="1 2" key="1">
    <citation type="submission" date="2019-09" db="EMBL/GenBank/DDBJ databases">
        <authorList>
            <person name="Chandra G."/>
            <person name="Truman W A."/>
        </authorList>
    </citation>
    <scope>NUCLEOTIDE SEQUENCE [LARGE SCALE GENOMIC DNA]</scope>
    <source>
        <strain evidence="1">PS833</strain>
    </source>
</reference>
<evidence type="ECO:0000313" key="1">
    <source>
        <dbReference type="EMBL" id="VVN69955.1"/>
    </source>
</evidence>
<gene>
    <name evidence="1" type="ORF">PS833_00345</name>
</gene>
<proteinExistence type="predicted"/>
<dbReference type="AlphaFoldDB" id="A0A5E6ZVQ9"/>
<dbReference type="Proteomes" id="UP000409037">
    <property type="component" value="Unassembled WGS sequence"/>
</dbReference>
<accession>A0A5E6ZVQ9</accession>
<sequence length="41" mass="4839">MKPQNIYVNREELFSLGIEETSGRFYVSFPVSNGMVDYEEY</sequence>